<gene>
    <name evidence="6" type="ORF">MA03_04625</name>
</gene>
<dbReference type="AlphaFoldDB" id="A0A0F7FIE1"/>
<dbReference type="InterPro" id="IPR027417">
    <property type="entry name" value="P-loop_NTPase"/>
</dbReference>
<evidence type="ECO:0000256" key="1">
    <source>
        <dbReference type="ARBA" id="ARBA00022741"/>
    </source>
</evidence>
<dbReference type="NCBIfam" id="NF003301">
    <property type="entry name" value="PRK04301.1"/>
    <property type="match status" value="1"/>
</dbReference>
<feature type="domain" description="RecA family profile 1" evidence="5">
    <location>
        <begin position="98"/>
        <end position="267"/>
    </location>
</feature>
<accession>A0A0F7FIE1</accession>
<dbReference type="PANTHER" id="PTHR22942">
    <property type="entry name" value="RECA/RAD51/RADA DNA STRAND-PAIRING FAMILY MEMBER"/>
    <property type="match status" value="1"/>
</dbReference>
<dbReference type="Gene3D" id="1.10.150.20">
    <property type="entry name" value="5' to 3' exonuclease, C-terminal subdomain"/>
    <property type="match status" value="1"/>
</dbReference>
<dbReference type="SUPFAM" id="SSF52540">
    <property type="entry name" value="P-loop containing nucleoside triphosphate hydrolases"/>
    <property type="match status" value="1"/>
</dbReference>
<keyword evidence="7" id="KW-1185">Reference proteome</keyword>
<evidence type="ECO:0000256" key="3">
    <source>
        <dbReference type="ARBA" id="ARBA00023125"/>
    </source>
</evidence>
<evidence type="ECO:0000256" key="2">
    <source>
        <dbReference type="ARBA" id="ARBA00022840"/>
    </source>
</evidence>
<keyword evidence="3 4" id="KW-0238">DNA-binding</keyword>
<reference evidence="6 7" key="1">
    <citation type="journal article" date="2015" name="Stand. Genomic Sci.">
        <title>Complete genome sequence of and proposal of Thermofilum uzonense sp. nov. a novel hyperthermophilic crenarchaeon and emended description of the genus Thermofilum.</title>
        <authorList>
            <person name="Toshchakov S.V."/>
            <person name="Korzhenkov A.A."/>
            <person name="Samarov N.I."/>
            <person name="Mazunin I.O."/>
            <person name="Mozhey O.I."/>
            <person name="Shmyr I.S."/>
            <person name="Derbikova K.S."/>
            <person name="Taranov E.A."/>
            <person name="Dominova I.N."/>
            <person name="Bonch-Osmolovskaya E.A."/>
            <person name="Patrushev M.V."/>
            <person name="Podosokorskaya O.A."/>
            <person name="Kublanov I.V."/>
        </authorList>
    </citation>
    <scope>NUCLEOTIDE SEQUENCE [LARGE SCALE GENOMIC DNA]</scope>
    <source>
        <strain evidence="6 7">1807-2</strain>
    </source>
</reference>
<dbReference type="GO" id="GO:0006310">
    <property type="term" value="P:DNA recombination"/>
    <property type="evidence" value="ECO:0007669"/>
    <property type="project" value="UniProtKB-KW"/>
</dbReference>
<dbReference type="PROSITE" id="PS50162">
    <property type="entry name" value="RECA_2"/>
    <property type="match status" value="1"/>
</dbReference>
<keyword evidence="2" id="KW-0067">ATP-binding</keyword>
<dbReference type="GO" id="GO:0005524">
    <property type="term" value="F:ATP binding"/>
    <property type="evidence" value="ECO:0007669"/>
    <property type="project" value="UniProtKB-KW"/>
</dbReference>
<keyword evidence="4" id="KW-0227">DNA damage</keyword>
<dbReference type="PIRSF" id="PIRSF005856">
    <property type="entry name" value="Rad51"/>
    <property type="match status" value="1"/>
</dbReference>
<proteinExistence type="inferred from homology"/>
<dbReference type="HOGENOM" id="CLU_041732_0_0_2"/>
<dbReference type="GO" id="GO:0003677">
    <property type="term" value="F:DNA binding"/>
    <property type="evidence" value="ECO:0007669"/>
    <property type="project" value="UniProtKB-KW"/>
</dbReference>
<dbReference type="GO" id="GO:0006281">
    <property type="term" value="P:DNA repair"/>
    <property type="evidence" value="ECO:0007669"/>
    <property type="project" value="InterPro"/>
</dbReference>
<dbReference type="PATRIC" id="fig|1550241.5.peg.979"/>
<evidence type="ECO:0000313" key="6">
    <source>
        <dbReference type="EMBL" id="AKG38703.1"/>
    </source>
</evidence>
<evidence type="ECO:0000259" key="5">
    <source>
        <dbReference type="PROSITE" id="PS50162"/>
    </source>
</evidence>
<evidence type="ECO:0000256" key="4">
    <source>
        <dbReference type="PIRNR" id="PIRNR005856"/>
    </source>
</evidence>
<name>A0A0F7FIE1_9CREN</name>
<dbReference type="InterPro" id="IPR020588">
    <property type="entry name" value="RecA_ATP-bd"/>
</dbReference>
<dbReference type="Gene3D" id="3.40.50.300">
    <property type="entry name" value="P-loop containing nucleotide triphosphate hydrolases"/>
    <property type="match status" value="1"/>
</dbReference>
<dbReference type="InterPro" id="IPR016467">
    <property type="entry name" value="DNA_recomb/repair_RecA-like"/>
</dbReference>
<dbReference type="InterPro" id="IPR013632">
    <property type="entry name" value="Rad51_C"/>
</dbReference>
<dbReference type="SUPFAM" id="SSF47794">
    <property type="entry name" value="Rad51 N-terminal domain-like"/>
    <property type="match status" value="1"/>
</dbReference>
<organism evidence="6 7">
    <name type="scientific">Infirmifilum uzonense</name>
    <dbReference type="NCBI Taxonomy" id="1550241"/>
    <lineage>
        <taxon>Archaea</taxon>
        <taxon>Thermoproteota</taxon>
        <taxon>Thermoprotei</taxon>
        <taxon>Thermofilales</taxon>
        <taxon>Thermofilaceae</taxon>
        <taxon>Infirmifilum</taxon>
    </lineage>
</organism>
<dbReference type="GO" id="GO:0140664">
    <property type="term" value="F:ATP-dependent DNA damage sensor activity"/>
    <property type="evidence" value="ECO:0007669"/>
    <property type="project" value="InterPro"/>
</dbReference>
<dbReference type="EMBL" id="CP009961">
    <property type="protein sequence ID" value="AKG38703.1"/>
    <property type="molecule type" value="Genomic_DNA"/>
</dbReference>
<dbReference type="STRING" id="1550241.MA03_04625"/>
<dbReference type="Pfam" id="PF14520">
    <property type="entry name" value="HHH_5"/>
    <property type="match status" value="1"/>
</dbReference>
<sequence>MTRVGHASLTASCSVVRRVHSIDELAKEENIGRVTISRLKAAGIENLEDLVLYNPEELEELTGIDFERALRVIRTARRIVGWEARAIPGKEYASLLKKREALTTGVSSIDALTGGGLAVYDIHEFAGEFGSGKTQLCHQLAVTVQLPPSRGGLGGGVVYIDTEGTFSPERIESISARFGVEDPLANIYVFRPLSVDELEEFVVRELSRLVKGGSRLIIVDSVIALYRAQFRGREWLAMRQQRINYMLDWVKRLSRLYSLVAVITNQVVSVPSAWGVAVKLPAGGNIIAHASTHRFLLKKTGDAFLLEVLDSPRVARGASVEFRIEEDGLHDAR</sequence>
<dbReference type="InterPro" id="IPR010995">
    <property type="entry name" value="DNA_repair_Rad51/TF_NusA_a-hlx"/>
</dbReference>
<dbReference type="Proteomes" id="UP000067434">
    <property type="component" value="Chromosome"/>
</dbReference>
<evidence type="ECO:0000313" key="7">
    <source>
        <dbReference type="Proteomes" id="UP000067434"/>
    </source>
</evidence>
<dbReference type="Pfam" id="PF08423">
    <property type="entry name" value="Rad51"/>
    <property type="match status" value="1"/>
</dbReference>
<protein>
    <recommendedName>
        <fullName evidence="4">DNA repair and recombination protein RadA</fullName>
    </recommendedName>
</protein>
<comment type="similarity">
    <text evidence="4">Belongs to the eukaryotic RecA-like protein family.</text>
</comment>
<keyword evidence="4" id="KW-0233">DNA recombination</keyword>
<keyword evidence="1" id="KW-0547">Nucleotide-binding</keyword>
<dbReference type="KEGG" id="thf:MA03_04625"/>
<dbReference type="PANTHER" id="PTHR22942:SF30">
    <property type="entry name" value="MEIOTIC RECOMBINATION PROTEIN DMC1_LIM15 HOMOLOG"/>
    <property type="match status" value="1"/>
</dbReference>
<comment type="function">
    <text evidence="4">Involved in DNA repair and in homologous recombination. Binds and assemble on single-stranded DNA to form a nucleoprotein filament. Hydrolyzes ATP in a ssDNA-dependent manner and promotes DNA strand exchange between homologous DNA molecules.</text>
</comment>